<keyword evidence="3" id="KW-1185">Reference proteome</keyword>
<evidence type="ECO:0000313" key="3">
    <source>
        <dbReference type="Proteomes" id="UP000237481"/>
    </source>
</evidence>
<dbReference type="AlphaFoldDB" id="A0A2S4KR81"/>
<reference evidence="2 3" key="1">
    <citation type="submission" date="2018-01" db="EMBL/GenBank/DDBJ databases">
        <title>Harnessing the power of phylogenomics to disentangle the directionality and signatures of interkingdom host jumping in the parasitic fungal genus Tolypocladium.</title>
        <authorList>
            <person name="Quandt C.A."/>
            <person name="Patterson W."/>
            <person name="Spatafora J.W."/>
        </authorList>
    </citation>
    <scope>NUCLEOTIDE SEQUENCE [LARGE SCALE GENOMIC DNA]</scope>
    <source>
        <strain evidence="2 3">NRBC 100945</strain>
    </source>
</reference>
<feature type="chain" id="PRO_5015684167" evidence="1">
    <location>
        <begin position="20"/>
        <end position="173"/>
    </location>
</feature>
<keyword evidence="2" id="KW-0808">Transferase</keyword>
<name>A0A2S4KR81_9HYPO</name>
<gene>
    <name evidence="2" type="ORF">TPAR_07102</name>
</gene>
<dbReference type="GO" id="GO:0016740">
    <property type="term" value="F:transferase activity"/>
    <property type="evidence" value="ECO:0007669"/>
    <property type="project" value="UniProtKB-KW"/>
</dbReference>
<evidence type="ECO:0000313" key="2">
    <source>
        <dbReference type="EMBL" id="POR32697.1"/>
    </source>
</evidence>
<proteinExistence type="predicted"/>
<dbReference type="EMBL" id="PKSG01000822">
    <property type="protein sequence ID" value="POR32697.1"/>
    <property type="molecule type" value="Genomic_DNA"/>
</dbReference>
<accession>A0A2S4KR81</accession>
<comment type="caution">
    <text evidence="2">The sequence shown here is derived from an EMBL/GenBank/DDBJ whole genome shotgun (WGS) entry which is preliminary data.</text>
</comment>
<keyword evidence="1" id="KW-0732">Signal</keyword>
<dbReference type="OrthoDB" id="3689965at2759"/>
<organism evidence="2 3">
    <name type="scientific">Tolypocladium paradoxum</name>
    <dbReference type="NCBI Taxonomy" id="94208"/>
    <lineage>
        <taxon>Eukaryota</taxon>
        <taxon>Fungi</taxon>
        <taxon>Dikarya</taxon>
        <taxon>Ascomycota</taxon>
        <taxon>Pezizomycotina</taxon>
        <taxon>Sordariomycetes</taxon>
        <taxon>Hypocreomycetidae</taxon>
        <taxon>Hypocreales</taxon>
        <taxon>Ophiocordycipitaceae</taxon>
        <taxon>Tolypocladium</taxon>
    </lineage>
</organism>
<evidence type="ECO:0000256" key="1">
    <source>
        <dbReference type="SAM" id="SignalP"/>
    </source>
</evidence>
<protein>
    <submittedName>
        <fullName evidence="2">Beta-1,3-glucanosyltransferase</fullName>
    </submittedName>
</protein>
<sequence length="173" mass="18547">MRASQVLYGTFALFGTASSTCMFPEPAKQICYDEPGGTPQNLNLKEVDYIARYLRNYQAQAVRQGLSPFWKMKVSDADNCAEWQVTTKGGTWALAKLVGDMDVAVAFTDIANTIDPGGNAPIADKAKALLKCGTAGGQMGVIVNDTDPLYESAEFVNGGFTTEGIVIKLVHSP</sequence>
<dbReference type="Proteomes" id="UP000237481">
    <property type="component" value="Unassembled WGS sequence"/>
</dbReference>
<feature type="signal peptide" evidence="1">
    <location>
        <begin position="1"/>
        <end position="19"/>
    </location>
</feature>